<dbReference type="HAMAP" id="MF_00454">
    <property type="entry name" value="FluC"/>
    <property type="match status" value="1"/>
</dbReference>
<keyword evidence="10" id="KW-0406">Ion transport</keyword>
<keyword evidence="4 10" id="KW-1133">Transmembrane helix</keyword>
<feature type="transmembrane region" description="Helical" evidence="10">
    <location>
        <begin position="27"/>
        <end position="51"/>
    </location>
</feature>
<gene>
    <name evidence="10" type="primary">fluC</name>
    <name evidence="10" type="synonym">crcB</name>
    <name evidence="11" type="ORF">GCM10010406_31760</name>
</gene>
<organism evidence="11 12">
    <name type="scientific">Streptomyces thermolineatus</name>
    <dbReference type="NCBI Taxonomy" id="44033"/>
    <lineage>
        <taxon>Bacteria</taxon>
        <taxon>Bacillati</taxon>
        <taxon>Actinomycetota</taxon>
        <taxon>Actinomycetes</taxon>
        <taxon>Kitasatosporales</taxon>
        <taxon>Streptomycetaceae</taxon>
        <taxon>Streptomyces</taxon>
    </lineage>
</organism>
<evidence type="ECO:0000256" key="3">
    <source>
        <dbReference type="ARBA" id="ARBA00022692"/>
    </source>
</evidence>
<name>A0ABN3LZS8_9ACTN</name>
<evidence type="ECO:0000313" key="11">
    <source>
        <dbReference type="EMBL" id="GAA2493333.1"/>
    </source>
</evidence>
<keyword evidence="10" id="KW-0479">Metal-binding</keyword>
<feature type="transmembrane region" description="Helical" evidence="10">
    <location>
        <begin position="57"/>
        <end position="81"/>
    </location>
</feature>
<keyword evidence="6 10" id="KW-0407">Ion channel</keyword>
<accession>A0ABN3LZS8</accession>
<evidence type="ECO:0000256" key="5">
    <source>
        <dbReference type="ARBA" id="ARBA00023136"/>
    </source>
</evidence>
<evidence type="ECO:0000313" key="12">
    <source>
        <dbReference type="Proteomes" id="UP001501358"/>
    </source>
</evidence>
<comment type="caution">
    <text evidence="11">The sequence shown here is derived from an EMBL/GenBank/DDBJ whole genome shotgun (WGS) entry which is preliminary data.</text>
</comment>
<evidence type="ECO:0000256" key="6">
    <source>
        <dbReference type="ARBA" id="ARBA00023303"/>
    </source>
</evidence>
<evidence type="ECO:0000256" key="1">
    <source>
        <dbReference type="ARBA" id="ARBA00004651"/>
    </source>
</evidence>
<dbReference type="EMBL" id="BAAATA010000017">
    <property type="protein sequence ID" value="GAA2493333.1"/>
    <property type="molecule type" value="Genomic_DNA"/>
</dbReference>
<dbReference type="PANTHER" id="PTHR28259:SF1">
    <property type="entry name" value="FLUORIDE EXPORT PROTEIN 1-RELATED"/>
    <property type="match status" value="1"/>
</dbReference>
<keyword evidence="12" id="KW-1185">Reference proteome</keyword>
<evidence type="ECO:0000256" key="9">
    <source>
        <dbReference type="ARBA" id="ARBA00049940"/>
    </source>
</evidence>
<evidence type="ECO:0000256" key="8">
    <source>
        <dbReference type="ARBA" id="ARBA00035585"/>
    </source>
</evidence>
<reference evidence="11 12" key="1">
    <citation type="journal article" date="2019" name="Int. J. Syst. Evol. Microbiol.">
        <title>The Global Catalogue of Microorganisms (GCM) 10K type strain sequencing project: providing services to taxonomists for standard genome sequencing and annotation.</title>
        <authorList>
            <consortium name="The Broad Institute Genomics Platform"/>
            <consortium name="The Broad Institute Genome Sequencing Center for Infectious Disease"/>
            <person name="Wu L."/>
            <person name="Ma J."/>
        </authorList>
    </citation>
    <scope>NUCLEOTIDE SEQUENCE [LARGE SCALE GENOMIC DNA]</scope>
    <source>
        <strain evidence="11 12">JCM 6307</strain>
    </source>
</reference>
<evidence type="ECO:0000256" key="2">
    <source>
        <dbReference type="ARBA" id="ARBA00022475"/>
    </source>
</evidence>
<dbReference type="InterPro" id="IPR003691">
    <property type="entry name" value="FluC"/>
</dbReference>
<feature type="binding site" evidence="10">
    <location>
        <position position="100"/>
    </location>
    <ligand>
        <name>Na(+)</name>
        <dbReference type="ChEBI" id="CHEBI:29101"/>
        <note>structural</note>
    </ligand>
</feature>
<comment type="function">
    <text evidence="9 10">Fluoride-specific ion channel. Important for reducing fluoride concentration in the cell, thus reducing its toxicity.</text>
</comment>
<dbReference type="Proteomes" id="UP001501358">
    <property type="component" value="Unassembled WGS sequence"/>
</dbReference>
<feature type="transmembrane region" description="Helical" evidence="10">
    <location>
        <begin position="93"/>
        <end position="110"/>
    </location>
</feature>
<comment type="activity regulation">
    <text evidence="10">Na(+) is not transported, but it plays an essential structural role and its presence is essential for fluoride channel function.</text>
</comment>
<comment type="subcellular location">
    <subcellularLocation>
        <location evidence="1 10">Cell membrane</location>
        <topology evidence="1 10">Multi-pass membrane protein</topology>
    </subcellularLocation>
</comment>
<feature type="binding site" evidence="10">
    <location>
        <position position="103"/>
    </location>
    <ligand>
        <name>Na(+)</name>
        <dbReference type="ChEBI" id="CHEBI:29101"/>
        <note>structural</note>
    </ligand>
</feature>
<comment type="similarity">
    <text evidence="7 10">Belongs to the fluoride channel Fluc/FEX (TC 1.A.43) family.</text>
</comment>
<evidence type="ECO:0000256" key="4">
    <source>
        <dbReference type="ARBA" id="ARBA00022989"/>
    </source>
</evidence>
<keyword evidence="2 10" id="KW-1003">Cell membrane</keyword>
<proteinExistence type="inferred from homology"/>
<dbReference type="Pfam" id="PF02537">
    <property type="entry name" value="CRCB"/>
    <property type="match status" value="1"/>
</dbReference>
<sequence>MVSGEPVDPDVDLHLPQQRAELTAHPFAVLGAVAAGGALGAAARHGAALLWPVPAGAFPWSTLGVNAVGSGLIGVLMVLVAERGAGHPLVRPFLGTGVLGGFTTFSAYAADVAGLLTRGDAAAALGYAAATLAAALGAVWAAAAATRRLVRRTAPPAPSGRRGDAR</sequence>
<comment type="catalytic activity">
    <reaction evidence="8">
        <text>fluoride(in) = fluoride(out)</text>
        <dbReference type="Rhea" id="RHEA:76159"/>
        <dbReference type="ChEBI" id="CHEBI:17051"/>
    </reaction>
    <physiologicalReaction direction="left-to-right" evidence="8">
        <dbReference type="Rhea" id="RHEA:76160"/>
    </physiologicalReaction>
</comment>
<keyword evidence="3 10" id="KW-0812">Transmembrane</keyword>
<evidence type="ECO:0000256" key="7">
    <source>
        <dbReference type="ARBA" id="ARBA00035120"/>
    </source>
</evidence>
<feature type="transmembrane region" description="Helical" evidence="10">
    <location>
        <begin position="122"/>
        <end position="143"/>
    </location>
</feature>
<keyword evidence="5 10" id="KW-0472">Membrane</keyword>
<protein>
    <recommendedName>
        <fullName evidence="10">Fluoride-specific ion channel FluC</fullName>
    </recommendedName>
</protein>
<keyword evidence="10" id="KW-0813">Transport</keyword>
<dbReference type="PANTHER" id="PTHR28259">
    <property type="entry name" value="FLUORIDE EXPORT PROTEIN 1-RELATED"/>
    <property type="match status" value="1"/>
</dbReference>
<evidence type="ECO:0000256" key="10">
    <source>
        <dbReference type="HAMAP-Rule" id="MF_00454"/>
    </source>
</evidence>
<keyword evidence="10" id="KW-0915">Sodium</keyword>